<dbReference type="Proteomes" id="UP000006732">
    <property type="component" value="Chromosome"/>
</dbReference>
<dbReference type="KEGG" id="ppd:Ppro_0223"/>
<gene>
    <name evidence="1" type="ordered locus">Ppro_0223</name>
</gene>
<evidence type="ECO:0008006" key="3">
    <source>
        <dbReference type="Google" id="ProtNLM"/>
    </source>
</evidence>
<dbReference type="STRING" id="338966.Ppro_0223"/>
<dbReference type="HOGENOM" id="CLU_125984_0_0_7"/>
<dbReference type="eggNOG" id="ENOG50336RP">
    <property type="taxonomic scope" value="Bacteria"/>
</dbReference>
<evidence type="ECO:0000313" key="1">
    <source>
        <dbReference type="EMBL" id="ABK97859.1"/>
    </source>
</evidence>
<sequence length="187" mass="19979">MRGVASMKVFFVLVIAFTLTGCANFATGRYSISTDNAVALRSLSGTQVNVGNFTDKENISEIACHFHGPVTTLDGETFASFIQKAFTDELKMAGIYSKTAPVTITGRLDRIDYSTAFGSEWELMLTLNASTGKSVTVSENYKYTGSVFAAPGGECVQAALAFVPAVQNLIGKIIEQLPVLNANKPNS</sequence>
<dbReference type="AlphaFoldDB" id="A1AKI9"/>
<proteinExistence type="predicted"/>
<evidence type="ECO:0000313" key="2">
    <source>
        <dbReference type="Proteomes" id="UP000006732"/>
    </source>
</evidence>
<organism evidence="1 2">
    <name type="scientific">Pelobacter propionicus (strain DSM 2379 / NBRC 103807 / OttBd1)</name>
    <dbReference type="NCBI Taxonomy" id="338966"/>
    <lineage>
        <taxon>Bacteria</taxon>
        <taxon>Pseudomonadati</taxon>
        <taxon>Thermodesulfobacteriota</taxon>
        <taxon>Desulfuromonadia</taxon>
        <taxon>Desulfuromonadales</taxon>
        <taxon>Desulfuromonadaceae</taxon>
        <taxon>Pelobacter</taxon>
    </lineage>
</organism>
<name>A1AKI9_PELPD</name>
<reference evidence="1 2" key="1">
    <citation type="submission" date="2006-10" db="EMBL/GenBank/DDBJ databases">
        <title>Complete sequence of chromosome of Pelobacter propionicus DSM 2379.</title>
        <authorList>
            <consortium name="US DOE Joint Genome Institute"/>
            <person name="Copeland A."/>
            <person name="Lucas S."/>
            <person name="Lapidus A."/>
            <person name="Barry K."/>
            <person name="Detter J.C."/>
            <person name="Glavina del Rio T."/>
            <person name="Hammon N."/>
            <person name="Israni S."/>
            <person name="Dalin E."/>
            <person name="Tice H."/>
            <person name="Pitluck S."/>
            <person name="Saunders E."/>
            <person name="Brettin T."/>
            <person name="Bruce D."/>
            <person name="Han C."/>
            <person name="Tapia R."/>
            <person name="Schmutz J."/>
            <person name="Larimer F."/>
            <person name="Land M."/>
            <person name="Hauser L."/>
            <person name="Kyrpides N."/>
            <person name="Kim E."/>
            <person name="Lovley D."/>
            <person name="Richardson P."/>
        </authorList>
    </citation>
    <scope>NUCLEOTIDE SEQUENCE [LARGE SCALE GENOMIC DNA]</scope>
    <source>
        <strain evidence="2">DSM 2379 / NBRC 103807 / OttBd1</strain>
    </source>
</reference>
<protein>
    <recommendedName>
        <fullName evidence="3">Lipoprotein</fullName>
    </recommendedName>
</protein>
<keyword evidence="2" id="KW-1185">Reference proteome</keyword>
<dbReference type="EMBL" id="CP000482">
    <property type="protein sequence ID" value="ABK97859.1"/>
    <property type="molecule type" value="Genomic_DNA"/>
</dbReference>
<accession>A1AKI9</accession>
<dbReference type="PROSITE" id="PS51257">
    <property type="entry name" value="PROKAR_LIPOPROTEIN"/>
    <property type="match status" value="1"/>
</dbReference>